<name>A0A369XHV0_9PROT</name>
<gene>
    <name evidence="1" type="ORF">DVS81_18990</name>
</gene>
<organism evidence="1 2">
    <name type="scientific">Candidatus Accumulibacter meliphilus</name>
    <dbReference type="NCBI Taxonomy" id="2211374"/>
    <lineage>
        <taxon>Bacteria</taxon>
        <taxon>Pseudomonadati</taxon>
        <taxon>Pseudomonadota</taxon>
        <taxon>Betaproteobacteria</taxon>
        <taxon>Candidatus Accumulibacter</taxon>
    </lineage>
</organism>
<proteinExistence type="predicted"/>
<comment type="caution">
    <text evidence="1">The sequence shown here is derived from an EMBL/GenBank/DDBJ whole genome shotgun (WGS) entry which is preliminary data.</text>
</comment>
<protein>
    <submittedName>
        <fullName evidence="1">Uncharacterized protein</fullName>
    </submittedName>
</protein>
<sequence>MSSLVNELEKPTLWTEGEGRWVGAGITEVASIDSRGSRDGMFLKIYCPVLETCLWGWGDHRPLRIRQRKRSGCRQESEGFIVPIEIAGQHNPGRGKGP</sequence>
<reference evidence="1 2" key="1">
    <citation type="submission" date="2018-05" db="EMBL/GenBank/DDBJ databases">
        <title>Integrated omic analyses show evidence that a Ca. Accumulibacter phosphatis strain performs denitrification under micro-aerobic conditions.</title>
        <authorList>
            <person name="Camejo P.Y."/>
            <person name="Katherine M.D."/>
            <person name="Daniel N.R."/>
        </authorList>
    </citation>
    <scope>NUCLEOTIDE SEQUENCE [LARGE SCALE GENOMIC DNA]</scope>
    <source>
        <strain evidence="1">UW-LDO-IC</strain>
    </source>
</reference>
<dbReference type="AlphaFoldDB" id="A0A369XHV0"/>
<dbReference type="Proteomes" id="UP000253831">
    <property type="component" value="Unassembled WGS sequence"/>
</dbReference>
<evidence type="ECO:0000313" key="1">
    <source>
        <dbReference type="EMBL" id="RDE48995.1"/>
    </source>
</evidence>
<feature type="non-terminal residue" evidence="1">
    <location>
        <position position="98"/>
    </location>
</feature>
<accession>A0A369XHV0</accession>
<dbReference type="EMBL" id="QPGA01000064">
    <property type="protein sequence ID" value="RDE48995.1"/>
    <property type="molecule type" value="Genomic_DNA"/>
</dbReference>
<evidence type="ECO:0000313" key="2">
    <source>
        <dbReference type="Proteomes" id="UP000253831"/>
    </source>
</evidence>